<feature type="domain" description="E3 ubiquitin-protein ligase DCST1-like C-terminal" evidence="7">
    <location>
        <begin position="337"/>
        <end position="378"/>
    </location>
</feature>
<dbReference type="Pfam" id="PF26037">
    <property type="entry name" value="zf-RING_DCST1_C"/>
    <property type="match status" value="1"/>
</dbReference>
<comment type="caution">
    <text evidence="8">The sequence shown here is derived from an EMBL/GenBank/DDBJ whole genome shotgun (WGS) entry which is preliminary data.</text>
</comment>
<keyword evidence="3 5" id="KW-1133">Transmembrane helix</keyword>
<organism evidence="8 9">
    <name type="scientific">Patagioenas fasciata monilis</name>
    <dbReference type="NCBI Taxonomy" id="372326"/>
    <lineage>
        <taxon>Eukaryota</taxon>
        <taxon>Metazoa</taxon>
        <taxon>Chordata</taxon>
        <taxon>Craniata</taxon>
        <taxon>Vertebrata</taxon>
        <taxon>Euteleostomi</taxon>
        <taxon>Archelosauria</taxon>
        <taxon>Archosauria</taxon>
        <taxon>Dinosauria</taxon>
        <taxon>Saurischia</taxon>
        <taxon>Theropoda</taxon>
        <taxon>Coelurosauria</taxon>
        <taxon>Aves</taxon>
        <taxon>Neognathae</taxon>
        <taxon>Neoaves</taxon>
        <taxon>Columbimorphae</taxon>
        <taxon>Columbiformes</taxon>
        <taxon>Columbidae</taxon>
        <taxon>Patagioenas</taxon>
    </lineage>
</organism>
<dbReference type="Pfam" id="PF07782">
    <property type="entry name" value="DC_STAMP"/>
    <property type="match status" value="1"/>
</dbReference>
<dbReference type="STRING" id="372326.A0A1V4K2Y5"/>
<comment type="subcellular location">
    <subcellularLocation>
        <location evidence="1">Membrane</location>
        <topology evidence="1">Multi-pass membrane protein</topology>
    </subcellularLocation>
</comment>
<keyword evidence="2 5" id="KW-0812">Transmembrane</keyword>
<evidence type="ECO:0000256" key="5">
    <source>
        <dbReference type="SAM" id="Phobius"/>
    </source>
</evidence>
<gene>
    <name evidence="8" type="primary">DCST1</name>
    <name evidence="8" type="ORF">AV530_011561</name>
</gene>
<dbReference type="InterPro" id="IPR012858">
    <property type="entry name" value="DC_STAMP-like"/>
</dbReference>
<evidence type="ECO:0000313" key="8">
    <source>
        <dbReference type="EMBL" id="OPJ78819.1"/>
    </source>
</evidence>
<dbReference type="EMBL" id="LSYS01005048">
    <property type="protein sequence ID" value="OPJ78819.1"/>
    <property type="molecule type" value="Genomic_DNA"/>
</dbReference>
<keyword evidence="9" id="KW-1185">Reference proteome</keyword>
<dbReference type="InterPro" id="IPR058842">
    <property type="entry name" value="DCST1_C"/>
</dbReference>
<accession>A0A1V4K2Y5</accession>
<feature type="transmembrane region" description="Helical" evidence="5">
    <location>
        <begin position="281"/>
        <end position="301"/>
    </location>
</feature>
<proteinExistence type="predicted"/>
<feature type="transmembrane region" description="Helical" evidence="5">
    <location>
        <begin position="100"/>
        <end position="123"/>
    </location>
</feature>
<evidence type="ECO:0000259" key="7">
    <source>
        <dbReference type="Pfam" id="PF26037"/>
    </source>
</evidence>
<sequence length="398" mass="45386">MAAVYVPIVNHILCLPMQFKFLCVIVKIADLWCQNKIPVEGNFGQMYDMVNDTVGNISQEFSAYVVVQEEQREMLQGVNVSAQELVEEVNAQLRQHGSHFVQAVSLFRFLLSFTFLLVFVSAFNYTKKYCQDICYDNVYITTYFRQIDARRKKQHKRTLLPLRQAELPAVVFPRRLAIQPLELQSMVVELLECIPPLLLLILACGLDHTLFTMLSIIQQHSYVQYSFHSSHHLAVHVTGTSLMAQLLRSTIGALNTSSDTHLETSNLGCLPQPRGMKSEDYVRTCVPLAVLALLCLAQVYMYRLRRVIAAFFFPKGMAVLLWCSQRWPFLRRWVRGRCTVCEAPETHRDRFCPAPGCGARYCRLCWRQVGRACLLCSPREPGLAAGSSEEEEDVGYAD</sequence>
<dbReference type="InterPro" id="IPR051856">
    <property type="entry name" value="CSR-E3_Ligase_Protein"/>
</dbReference>
<evidence type="ECO:0000256" key="3">
    <source>
        <dbReference type="ARBA" id="ARBA00022989"/>
    </source>
</evidence>
<evidence type="ECO:0000256" key="4">
    <source>
        <dbReference type="ARBA" id="ARBA00023136"/>
    </source>
</evidence>
<dbReference type="PANTHER" id="PTHR21041:SF17">
    <property type="entry name" value="E3 UBIQUITIN-PROTEIN LIGASE DCST1"/>
    <property type="match status" value="1"/>
</dbReference>
<dbReference type="GO" id="GO:0016020">
    <property type="term" value="C:membrane"/>
    <property type="evidence" value="ECO:0007669"/>
    <property type="project" value="UniProtKB-SubCell"/>
</dbReference>
<protein>
    <submittedName>
        <fullName evidence="8">DC-STAMP domain-containing protein 1</fullName>
    </submittedName>
</protein>
<dbReference type="PANTHER" id="PTHR21041">
    <property type="entry name" value="DENDRITIC CELL-SPECIFIC TRANSMEMBRANE PROTEIN"/>
    <property type="match status" value="1"/>
</dbReference>
<evidence type="ECO:0000259" key="6">
    <source>
        <dbReference type="Pfam" id="PF07782"/>
    </source>
</evidence>
<evidence type="ECO:0000256" key="2">
    <source>
        <dbReference type="ARBA" id="ARBA00022692"/>
    </source>
</evidence>
<dbReference type="AlphaFoldDB" id="A0A1V4K2Y5"/>
<evidence type="ECO:0000256" key="1">
    <source>
        <dbReference type="ARBA" id="ARBA00004141"/>
    </source>
</evidence>
<evidence type="ECO:0000313" key="9">
    <source>
        <dbReference type="Proteomes" id="UP000190648"/>
    </source>
</evidence>
<feature type="domain" description="Dendritic cell-specific transmembrane protein-like" evidence="6">
    <location>
        <begin position="135"/>
        <end position="315"/>
    </location>
</feature>
<reference evidence="8 9" key="1">
    <citation type="submission" date="2016-02" db="EMBL/GenBank/DDBJ databases">
        <title>Band-tailed pigeon sequencing and assembly.</title>
        <authorList>
            <person name="Soares A.E."/>
            <person name="Novak B.J."/>
            <person name="Rice E.S."/>
            <person name="O'Connell B."/>
            <person name="Chang D."/>
            <person name="Weber S."/>
            <person name="Shapiro B."/>
        </authorList>
    </citation>
    <scope>NUCLEOTIDE SEQUENCE [LARGE SCALE GENOMIC DNA]</scope>
    <source>
        <strain evidence="8">BTP2013</strain>
        <tissue evidence="8">Blood</tissue>
    </source>
</reference>
<dbReference type="OrthoDB" id="5985669at2759"/>
<keyword evidence="4 5" id="KW-0472">Membrane</keyword>
<name>A0A1V4K2Y5_PATFA</name>
<dbReference type="Proteomes" id="UP000190648">
    <property type="component" value="Unassembled WGS sequence"/>
</dbReference>